<dbReference type="EMBL" id="KQ251880">
    <property type="protein sequence ID" value="KNC70183.1"/>
    <property type="molecule type" value="Genomic_DNA"/>
</dbReference>
<dbReference type="RefSeq" id="XP_014144085.1">
    <property type="nucleotide sequence ID" value="XM_014288610.1"/>
</dbReference>
<accession>A0A0L0F1Y3</accession>
<organism evidence="2 3">
    <name type="scientific">Sphaeroforma arctica JP610</name>
    <dbReference type="NCBI Taxonomy" id="667725"/>
    <lineage>
        <taxon>Eukaryota</taxon>
        <taxon>Ichthyosporea</taxon>
        <taxon>Ichthyophonida</taxon>
        <taxon>Sphaeroforma</taxon>
    </lineage>
</organism>
<name>A0A0L0F1Y3_9EUKA</name>
<dbReference type="Proteomes" id="UP000054560">
    <property type="component" value="Unassembled WGS sequence"/>
</dbReference>
<protein>
    <submittedName>
        <fullName evidence="2">Uncharacterized protein</fullName>
    </submittedName>
</protein>
<evidence type="ECO:0000256" key="1">
    <source>
        <dbReference type="SAM" id="MobiDB-lite"/>
    </source>
</evidence>
<feature type="non-terminal residue" evidence="2">
    <location>
        <position position="55"/>
    </location>
</feature>
<sequence>MPSGCNANLHPECAHEVIAERRGRFPNDTYVNIGPTDKASDDSPPMRRAPPKPPR</sequence>
<feature type="region of interest" description="Disordered" evidence="1">
    <location>
        <begin position="26"/>
        <end position="55"/>
    </location>
</feature>
<proteinExistence type="predicted"/>
<dbReference type="AlphaFoldDB" id="A0A0L0F1Y3"/>
<dbReference type="GeneID" id="25917798"/>
<evidence type="ECO:0000313" key="2">
    <source>
        <dbReference type="EMBL" id="KNC70183.1"/>
    </source>
</evidence>
<keyword evidence="3" id="KW-1185">Reference proteome</keyword>
<gene>
    <name evidence="2" type="ORF">SARC_17294</name>
</gene>
<evidence type="ECO:0000313" key="3">
    <source>
        <dbReference type="Proteomes" id="UP000054560"/>
    </source>
</evidence>
<reference evidence="2 3" key="1">
    <citation type="submission" date="2011-02" db="EMBL/GenBank/DDBJ databases">
        <title>The Genome Sequence of Sphaeroforma arctica JP610.</title>
        <authorList>
            <consortium name="The Broad Institute Genome Sequencing Platform"/>
            <person name="Russ C."/>
            <person name="Cuomo C."/>
            <person name="Young S.K."/>
            <person name="Zeng Q."/>
            <person name="Gargeya S."/>
            <person name="Alvarado L."/>
            <person name="Berlin A."/>
            <person name="Chapman S.B."/>
            <person name="Chen Z."/>
            <person name="Freedman E."/>
            <person name="Gellesch M."/>
            <person name="Goldberg J."/>
            <person name="Griggs A."/>
            <person name="Gujja S."/>
            <person name="Heilman E."/>
            <person name="Heiman D."/>
            <person name="Howarth C."/>
            <person name="Mehta T."/>
            <person name="Neiman D."/>
            <person name="Pearson M."/>
            <person name="Roberts A."/>
            <person name="Saif S."/>
            <person name="Shea T."/>
            <person name="Shenoy N."/>
            <person name="Sisk P."/>
            <person name="Stolte C."/>
            <person name="Sykes S."/>
            <person name="White J."/>
            <person name="Yandava C."/>
            <person name="Burger G."/>
            <person name="Gray M.W."/>
            <person name="Holland P.W.H."/>
            <person name="King N."/>
            <person name="Lang F.B.F."/>
            <person name="Roger A.J."/>
            <person name="Ruiz-Trillo I."/>
            <person name="Haas B."/>
            <person name="Nusbaum C."/>
            <person name="Birren B."/>
        </authorList>
    </citation>
    <scope>NUCLEOTIDE SEQUENCE [LARGE SCALE GENOMIC DNA]</scope>
    <source>
        <strain evidence="2 3">JP610</strain>
    </source>
</reference>